<organism evidence="1 2">
    <name type="scientific">Caerostris darwini</name>
    <dbReference type="NCBI Taxonomy" id="1538125"/>
    <lineage>
        <taxon>Eukaryota</taxon>
        <taxon>Metazoa</taxon>
        <taxon>Ecdysozoa</taxon>
        <taxon>Arthropoda</taxon>
        <taxon>Chelicerata</taxon>
        <taxon>Arachnida</taxon>
        <taxon>Araneae</taxon>
        <taxon>Araneomorphae</taxon>
        <taxon>Entelegynae</taxon>
        <taxon>Araneoidea</taxon>
        <taxon>Araneidae</taxon>
        <taxon>Caerostris</taxon>
    </lineage>
</organism>
<proteinExistence type="predicted"/>
<dbReference type="Proteomes" id="UP001054837">
    <property type="component" value="Unassembled WGS sequence"/>
</dbReference>
<keyword evidence="2" id="KW-1185">Reference proteome</keyword>
<protein>
    <submittedName>
        <fullName evidence="1">Uncharacterized protein</fullName>
    </submittedName>
</protein>
<sequence>MDEYLTQSKPSSVFTIYFLWRRPNNSSISCTAQPKRQKVGPDRFLARPKWKHVSNHHPETHPITPKGIPSLPSLTLLPCKWISACDIGSPSSCSCASFIPLSLFGSVCGGYCIYSEIHKSRGARVL</sequence>
<evidence type="ECO:0000313" key="2">
    <source>
        <dbReference type="Proteomes" id="UP001054837"/>
    </source>
</evidence>
<gene>
    <name evidence="1" type="ORF">CDAR_296021</name>
</gene>
<comment type="caution">
    <text evidence="1">The sequence shown here is derived from an EMBL/GenBank/DDBJ whole genome shotgun (WGS) entry which is preliminary data.</text>
</comment>
<name>A0AAV4SWC9_9ARAC</name>
<dbReference type="AlphaFoldDB" id="A0AAV4SWC9"/>
<reference evidence="1 2" key="1">
    <citation type="submission" date="2021-06" db="EMBL/GenBank/DDBJ databases">
        <title>Caerostris darwini draft genome.</title>
        <authorList>
            <person name="Kono N."/>
            <person name="Arakawa K."/>
        </authorList>
    </citation>
    <scope>NUCLEOTIDE SEQUENCE [LARGE SCALE GENOMIC DNA]</scope>
</reference>
<dbReference type="EMBL" id="BPLQ01008361">
    <property type="protein sequence ID" value="GIY36785.1"/>
    <property type="molecule type" value="Genomic_DNA"/>
</dbReference>
<evidence type="ECO:0000313" key="1">
    <source>
        <dbReference type="EMBL" id="GIY36785.1"/>
    </source>
</evidence>
<accession>A0AAV4SWC9</accession>